<evidence type="ECO:0000256" key="1">
    <source>
        <dbReference type="SAM" id="Phobius"/>
    </source>
</evidence>
<organism evidence="2 3">
    <name type="scientific">Pseudomonas knackmussii (strain DSM 6978 / CCUG 54928 / LMG 23759 / B13)</name>
    <dbReference type="NCBI Taxonomy" id="1301098"/>
    <lineage>
        <taxon>Bacteria</taxon>
        <taxon>Pseudomonadati</taxon>
        <taxon>Pseudomonadota</taxon>
        <taxon>Gammaproteobacteria</taxon>
        <taxon>Pseudomonadales</taxon>
        <taxon>Pseudomonadaceae</taxon>
        <taxon>Pseudomonas</taxon>
    </lineage>
</organism>
<keyword evidence="1" id="KW-0472">Membrane</keyword>
<reference evidence="2 3" key="2">
    <citation type="submission" date="2014-05" db="EMBL/GenBank/DDBJ databases">
        <title>Genome sequence of the 3-chlorobenzoate degrading bacterium Pseudomonas knackmussii B13 shows multiple evidence for horizontal gene transfer.</title>
        <authorList>
            <person name="Miyazaki R."/>
            <person name="Bertelli C."/>
            <person name="Falquet L."/>
            <person name="Robinson-Rechavi M."/>
            <person name="Gharib W."/>
            <person name="Roy S."/>
            <person name="Van der Meer J.R."/>
        </authorList>
    </citation>
    <scope>NUCLEOTIDE SEQUENCE [LARGE SCALE GENOMIC DNA]</scope>
    <source>
        <strain evidence="2 3">B13</strain>
    </source>
</reference>
<proteinExistence type="predicted"/>
<feature type="transmembrane region" description="Helical" evidence="1">
    <location>
        <begin position="37"/>
        <end position="58"/>
    </location>
</feature>
<dbReference type="KEGG" id="pkc:PKB_4899"/>
<feature type="transmembrane region" description="Helical" evidence="1">
    <location>
        <begin position="12"/>
        <end position="31"/>
    </location>
</feature>
<dbReference type="RefSeq" id="WP_043255185.1">
    <property type="nucleotide sequence ID" value="NZ_HG322950.1"/>
</dbReference>
<keyword evidence="1" id="KW-1133">Transmembrane helix</keyword>
<keyword evidence="3" id="KW-1185">Reference proteome</keyword>
<dbReference type="AlphaFoldDB" id="A0A024HNJ1"/>
<sequence length="64" mass="7012">MPRDFRTFEATAVSLGLGLLATQYTSFLRWLPLDTGWRLALAALPLIVLGTVIGRYLAAHPELG</sequence>
<reference evidence="2 3" key="1">
    <citation type="submission" date="2013-03" db="EMBL/GenBank/DDBJ databases">
        <authorList>
            <person name="Linke B."/>
        </authorList>
    </citation>
    <scope>NUCLEOTIDE SEQUENCE [LARGE SCALE GENOMIC DNA]</scope>
    <source>
        <strain evidence="2 3">B13</strain>
    </source>
</reference>
<keyword evidence="1" id="KW-0812">Transmembrane</keyword>
<dbReference type="PATRIC" id="fig|1301098.3.peg.4886"/>
<name>A0A024HNJ1_PSEKB</name>
<dbReference type="HOGENOM" id="CLU_2864453_0_0_6"/>
<protein>
    <submittedName>
        <fullName evidence="2">Uncharacterized protein</fullName>
    </submittedName>
</protein>
<gene>
    <name evidence="2" type="ORF">PKB_4899</name>
</gene>
<evidence type="ECO:0000313" key="2">
    <source>
        <dbReference type="EMBL" id="CDF86219.1"/>
    </source>
</evidence>
<accession>A0A024HNJ1</accession>
<dbReference type="EMBL" id="HG322950">
    <property type="protein sequence ID" value="CDF86219.1"/>
    <property type="molecule type" value="Genomic_DNA"/>
</dbReference>
<evidence type="ECO:0000313" key="3">
    <source>
        <dbReference type="Proteomes" id="UP000025241"/>
    </source>
</evidence>
<dbReference type="Proteomes" id="UP000025241">
    <property type="component" value="Chromosome I"/>
</dbReference>
<dbReference type="STRING" id="1301098.PKB_4899"/>